<gene>
    <name evidence="8" type="primary">ecnA</name>
    <name evidence="8" type="ORF">LYSHEL_09390</name>
</gene>
<proteinExistence type="inferred from homology"/>
<organism evidence="8 9">
    <name type="scientific">Lysobacter helvus</name>
    <dbReference type="NCBI Taxonomy" id="2675059"/>
    <lineage>
        <taxon>Bacteria</taxon>
        <taxon>Pseudomonadati</taxon>
        <taxon>Pseudomonadota</taxon>
        <taxon>Gammaproteobacteria</taxon>
        <taxon>Lysobacterales</taxon>
        <taxon>Lysobacteraceae</taxon>
        <taxon>Lysobacter</taxon>
    </lineage>
</organism>
<dbReference type="Pfam" id="PF08085">
    <property type="entry name" value="Entericidin"/>
    <property type="match status" value="1"/>
</dbReference>
<evidence type="ECO:0000256" key="4">
    <source>
        <dbReference type="ARBA" id="ARBA00023136"/>
    </source>
</evidence>
<evidence type="ECO:0000256" key="5">
    <source>
        <dbReference type="ARBA" id="ARBA00023139"/>
    </source>
</evidence>
<evidence type="ECO:0000256" key="2">
    <source>
        <dbReference type="ARBA" id="ARBA00022475"/>
    </source>
</evidence>
<evidence type="ECO:0000256" key="6">
    <source>
        <dbReference type="ARBA" id="ARBA00023288"/>
    </source>
</evidence>
<feature type="signal peptide" evidence="7">
    <location>
        <begin position="1"/>
        <end position="24"/>
    </location>
</feature>
<keyword evidence="5" id="KW-0564">Palmitate</keyword>
<dbReference type="PROSITE" id="PS51257">
    <property type="entry name" value="PROKAR_LIPOPROTEIN"/>
    <property type="match status" value="1"/>
</dbReference>
<keyword evidence="6" id="KW-0449">Lipoprotein</keyword>
<dbReference type="InterPro" id="IPR012556">
    <property type="entry name" value="Entericidin"/>
</dbReference>
<protein>
    <submittedName>
        <fullName evidence="8">Entericidin A</fullName>
    </submittedName>
</protein>
<name>A0ABM7QC12_9GAMM</name>
<evidence type="ECO:0000256" key="7">
    <source>
        <dbReference type="SAM" id="SignalP"/>
    </source>
</evidence>
<dbReference type="Proteomes" id="UP000680514">
    <property type="component" value="Chromosome"/>
</dbReference>
<sequence>MKQSAMKRTFALMLLALFSMNMLAACNTVAGAGKDVQKAGEKVETKAEDCKDSHC</sequence>
<keyword evidence="2" id="KW-1003">Cell membrane</keyword>
<evidence type="ECO:0000313" key="8">
    <source>
        <dbReference type="EMBL" id="BCT95068.1"/>
    </source>
</evidence>
<dbReference type="EMBL" id="AP024546">
    <property type="protein sequence ID" value="BCT95068.1"/>
    <property type="molecule type" value="Genomic_DNA"/>
</dbReference>
<keyword evidence="3 7" id="KW-0732">Signal</keyword>
<keyword evidence="4" id="KW-0472">Membrane</keyword>
<evidence type="ECO:0000256" key="3">
    <source>
        <dbReference type="ARBA" id="ARBA00022729"/>
    </source>
</evidence>
<evidence type="ECO:0000256" key="1">
    <source>
        <dbReference type="ARBA" id="ARBA00010296"/>
    </source>
</evidence>
<evidence type="ECO:0000313" key="9">
    <source>
        <dbReference type="Proteomes" id="UP000680514"/>
    </source>
</evidence>
<reference evidence="8 9" key="1">
    <citation type="submission" date="2021-03" db="EMBL/GenBank/DDBJ databases">
        <title>Complete Genome Sequences of Two Lysobacter Strains Isolated from Sea Water (Lysobacter caseinilyticus) and Soil (Lysobacter helvus) in South Korea.</title>
        <authorList>
            <person name="Watanabe Y."/>
            <person name="Arakawa K."/>
        </authorList>
    </citation>
    <scope>NUCLEOTIDE SEQUENCE [LARGE SCALE GENOMIC DNA]</scope>
    <source>
        <strain evidence="8 9">D10</strain>
    </source>
</reference>
<accession>A0ABM7QC12</accession>
<comment type="similarity">
    <text evidence="1">Belongs to the EcnA/EcnB lipoprotein family.</text>
</comment>
<feature type="chain" id="PRO_5046215815" evidence="7">
    <location>
        <begin position="25"/>
        <end position="55"/>
    </location>
</feature>
<keyword evidence="9" id="KW-1185">Reference proteome</keyword>